<evidence type="ECO:0000313" key="2">
    <source>
        <dbReference type="EMBL" id="EFG27333.1"/>
    </source>
</evidence>
<gene>
    <name evidence="2" type="ORF">HMPREF9020_00975</name>
</gene>
<feature type="region of interest" description="Disordered" evidence="1">
    <location>
        <begin position="230"/>
        <end position="296"/>
    </location>
</feature>
<accession>W5IJY9</accession>
<protein>
    <recommendedName>
        <fullName evidence="4">UDP-N-acetylmuramyl peptide synthase</fullName>
    </recommendedName>
</protein>
<name>W5IJY9_SCAIO</name>
<sequence>MSFLTEATSEHFTVSDLIRRFGVSTDFPYGKDITVTSLSDSLEKVSPGTLYLGTDQGPLEQIKEAESKGAYSILFPTSVKEKLQQASASSSSSSSVSTIPLLFGDLGPAQLGYLAFLLAGRPTDTLATFAVVGQKASYAADSLAQLLHLLGNPIGVIDSRKSFSLERELDCTYPLGPLETQMILSQMLEDGVNTVILTINSSTFNPGALSHVGIDVCGHTQSFIASDLQPHTTQTERTAQTDQINSSDLTSDPSSGKRDGKMGEEKTGGDSGRDHSAEFAEAEDNHQPSRPQERHWSRWIPNYHKGEGHSSRHDLTSRLRQELASFGARIDDDTHCVLPTDASRQVARSVLDSIPADQEYEVYLSAAMAMSAGVRKNNVRSALLLAQEINKRQENN</sequence>
<organism evidence="2 3">
    <name type="scientific">Scardovia inopinata F0304</name>
    <dbReference type="NCBI Taxonomy" id="641146"/>
    <lineage>
        <taxon>Bacteria</taxon>
        <taxon>Bacillati</taxon>
        <taxon>Actinomycetota</taxon>
        <taxon>Actinomycetes</taxon>
        <taxon>Bifidobacteriales</taxon>
        <taxon>Bifidobacteriaceae</taxon>
        <taxon>Scardovia</taxon>
    </lineage>
</organism>
<feature type="compositionally biased region" description="Polar residues" evidence="1">
    <location>
        <begin position="230"/>
        <end position="254"/>
    </location>
</feature>
<dbReference type="HOGENOM" id="CLU_810546_0_0_11"/>
<dbReference type="RefSeq" id="WP_006293353.1">
    <property type="nucleotide sequence ID" value="NZ_GG770225.1"/>
</dbReference>
<reference evidence="2 3" key="1">
    <citation type="submission" date="2012-01" db="EMBL/GenBank/DDBJ databases">
        <title>The Genome Sequence of Scardovia inopinata F0304.</title>
        <authorList>
            <consortium name="The Broad Institute Genome Sequencing Platform"/>
            <person name="Ward D."/>
            <person name="Earl A."/>
            <person name="Feldgarden M."/>
            <person name="Gevers D."/>
            <person name="Young S."/>
            <person name="Zeng Q."/>
            <person name="Koehrsen M."/>
            <person name="Alvarado L."/>
            <person name="Berlin A.M."/>
            <person name="Borenstein D."/>
            <person name="Chapman S.B."/>
            <person name="Chen Z."/>
            <person name="Engels R."/>
            <person name="Freedman E."/>
            <person name="Gellesch M."/>
            <person name="Goldberg J."/>
            <person name="Griggs A."/>
            <person name="Gujja S."/>
            <person name="Heilman E.R."/>
            <person name="Heiman D.I."/>
            <person name="Hepburn T.A."/>
            <person name="Howarth C."/>
            <person name="Jen D."/>
            <person name="Larson L."/>
            <person name="Mehta T."/>
            <person name="Park D."/>
            <person name="Pearson M."/>
            <person name="Richards J."/>
            <person name="Roberts A."/>
            <person name="Saif S."/>
            <person name="Shea T.D."/>
            <person name="Shenoy N."/>
            <person name="Sisk P."/>
            <person name="Stolte C."/>
            <person name="Sykes S.N."/>
            <person name="Walk T."/>
            <person name="White J."/>
            <person name="Yandava C."/>
            <person name="Izard J."/>
            <person name="Baranova O.V."/>
            <person name="Blanton J.M."/>
            <person name="Tanner A.C."/>
            <person name="Dewhirst F."/>
            <person name="Haas B."/>
            <person name="Nusbaum C."/>
            <person name="Birren B."/>
        </authorList>
    </citation>
    <scope>NUCLEOTIDE SEQUENCE [LARGE SCALE GENOMIC DNA]</scope>
    <source>
        <strain evidence="2 3">F0304</strain>
    </source>
</reference>
<evidence type="ECO:0008006" key="4">
    <source>
        <dbReference type="Google" id="ProtNLM"/>
    </source>
</evidence>
<feature type="compositionally biased region" description="Basic and acidic residues" evidence="1">
    <location>
        <begin position="255"/>
        <end position="296"/>
    </location>
</feature>
<comment type="caution">
    <text evidence="2">The sequence shown here is derived from an EMBL/GenBank/DDBJ whole genome shotgun (WGS) entry which is preliminary data.</text>
</comment>
<evidence type="ECO:0000313" key="3">
    <source>
        <dbReference type="Proteomes" id="UP000005777"/>
    </source>
</evidence>
<evidence type="ECO:0000256" key="1">
    <source>
        <dbReference type="SAM" id="MobiDB-lite"/>
    </source>
</evidence>
<dbReference type="AlphaFoldDB" id="W5IJY9"/>
<keyword evidence="3" id="KW-1185">Reference proteome</keyword>
<dbReference type="eggNOG" id="COG0769">
    <property type="taxonomic scope" value="Bacteria"/>
</dbReference>
<dbReference type="Proteomes" id="UP000005777">
    <property type="component" value="Unassembled WGS sequence"/>
</dbReference>
<proteinExistence type="predicted"/>
<dbReference type="EMBL" id="ADCX01000004">
    <property type="protein sequence ID" value="EFG27333.1"/>
    <property type="molecule type" value="Genomic_DNA"/>
</dbReference>